<evidence type="ECO:0000256" key="8">
    <source>
        <dbReference type="PROSITE-ProRule" id="PRU10052"/>
    </source>
</evidence>
<reference evidence="11" key="4">
    <citation type="submission" date="2016-05" db="EMBL/GenBank/DDBJ databases">
        <authorList>
            <person name="Krishnakumar V."/>
            <person name="Cheng C.-Y."/>
            <person name="Chan A.P."/>
            <person name="Schobel S."/>
            <person name="Kim M."/>
            <person name="Ferlanti E.S."/>
            <person name="Belyaeva I."/>
            <person name="Rosen B.D."/>
            <person name="Micklem G."/>
            <person name="Miller J.R."/>
            <person name="Vaughn M."/>
            <person name="Town C.D."/>
        </authorList>
    </citation>
    <scope>NUCLEOTIDE SEQUENCE</scope>
</reference>
<accession>Q9FIY9</accession>
<dbReference type="EMBL" id="AB016874">
    <property type="protein sequence ID" value="BAB08836.1"/>
    <property type="molecule type" value="Genomic_DNA"/>
</dbReference>
<dbReference type="InterPro" id="IPR011050">
    <property type="entry name" value="Pectin_lyase_fold/virulence"/>
</dbReference>
<name>Q9FIY9_ARATH</name>
<evidence type="ECO:0000313" key="12">
    <source>
        <dbReference type="EMBL" id="BAB08836.1"/>
    </source>
</evidence>
<reference evidence="11 13" key="2">
    <citation type="journal article" date="2000" name="Nature">
        <title>Sequence and analysis of chromosome 5 of the plant Arabidopsis thaliana.</title>
        <authorList>
            <consortium name="Kazusa DNA Research Institute"/>
            <consortium name="Cold Spring Harbor and Washington University in St Louis Sequencing Consortium"/>
            <consortium name="European Union Arabidopsis Genome Sequencing Consortium"/>
            <person name="Tabata S."/>
            <person name="Kaneko T."/>
            <person name="Nakamura Y."/>
            <person name="Kotani H."/>
            <person name="Kato T."/>
            <person name="Asamizu E."/>
            <person name="Miyajima N."/>
            <person name="Sasamoto S."/>
            <person name="Kimura T."/>
            <person name="Hosouchi T."/>
            <person name="Kawashima K."/>
            <person name="Kohara M."/>
            <person name="Matsumoto M."/>
            <person name="Matsuno A."/>
            <person name="Muraki A."/>
            <person name="Nakayama S."/>
            <person name="Nakazaki N."/>
            <person name="Naruo K."/>
            <person name="Okumura S."/>
            <person name="Shinpo S."/>
            <person name="Takeuchi C."/>
            <person name="Wada T."/>
            <person name="Watanabe A."/>
            <person name="Yamada M."/>
            <person name="Yasuda M."/>
            <person name="Sato S."/>
            <person name="de la Bastide M."/>
            <person name="Huang E."/>
            <person name="Spiegel L."/>
            <person name="Gnoj L."/>
            <person name="O'Shaughnessy A."/>
            <person name="Preston R."/>
            <person name="Habermann K."/>
            <person name="Murray J."/>
            <person name="Johnson D."/>
            <person name="Rohlfing T."/>
            <person name="Nelson J."/>
            <person name="Stoneking T."/>
            <person name="Pepin K."/>
            <person name="Spieth J."/>
            <person name="Sekhon M."/>
            <person name="Armstrong J."/>
            <person name="Becker M."/>
            <person name="Belter E."/>
            <person name="Cordum H."/>
            <person name="Cordes M."/>
            <person name="Courtney L."/>
            <person name="Courtney W."/>
            <person name="Dante M."/>
            <person name="Du H."/>
            <person name="Edwards J."/>
            <person name="Fryman J."/>
            <person name="Haakensen B."/>
            <person name="Lamar E."/>
            <person name="Latreille P."/>
            <person name="Leonard S."/>
            <person name="Meyer R."/>
            <person name="Mulvaney E."/>
            <person name="Ozersky P."/>
            <person name="Riley A."/>
            <person name="Strowmatt C."/>
            <person name="Wagner-McPherson C."/>
            <person name="Wollam A."/>
            <person name="Yoakum M."/>
            <person name="Bell M."/>
            <person name="Dedhia N."/>
            <person name="Parnell L."/>
            <person name="Shah R."/>
            <person name="Rodriguez M."/>
            <person name="See L.H."/>
            <person name="Vil D."/>
            <person name="Baker J."/>
            <person name="Kirchoff K."/>
            <person name="Toth K."/>
            <person name="King L."/>
            <person name="Bahret A."/>
            <person name="Miller B."/>
            <person name="Marra M."/>
            <person name="Martienssen R."/>
            <person name="McCombie W.R."/>
            <person name="Wilson R.K."/>
            <person name="Murphy G."/>
            <person name="Bancroft I."/>
            <person name="Volckaert G."/>
            <person name="Wambutt R."/>
            <person name="Dusterhoft A."/>
            <person name="Stiekema W."/>
            <person name="Pohl T."/>
            <person name="Entian K.D."/>
            <person name="Terryn N."/>
            <person name="Hartley N."/>
            <person name="Bent E."/>
            <person name="Johnson S."/>
            <person name="Langham S.A."/>
            <person name="McCullagh B."/>
            <person name="Robben J."/>
            <person name="Grymonprez B."/>
            <person name="Zimmermann W."/>
            <person name="Ramsperger U."/>
            <person name="Wedler H."/>
            <person name="Balke K."/>
            <person name="Wedler E."/>
            <person name="Peters S."/>
            <person name="van Staveren M."/>
            <person name="Dirkse W."/>
            <person name="Mooijman P."/>
            <person name="Lankhorst R.K."/>
            <person name="Weitzenegger T."/>
            <person name="Bothe G."/>
            <person name="Rose M."/>
            <person name="Hauf J."/>
            <person name="Berneiser S."/>
            <person name="Hempel S."/>
            <person name="Feldpausch M."/>
            <person name="Lamberth S."/>
            <person name="Villarroel R."/>
            <person name="Gielen J."/>
            <person name="Ardiles W."/>
            <person name="Bents O."/>
            <person name="Lemcke K."/>
            <person name="Kolesov G."/>
            <person name="Mayer K."/>
            <person name="Rudd S."/>
            <person name="Schoof H."/>
            <person name="Schueller C."/>
            <person name="Zaccaria P."/>
            <person name="Mewes H.W."/>
            <person name="Bevan M."/>
            <person name="Fransz P."/>
        </authorList>
    </citation>
    <scope>NUCLEOTIDE SEQUENCE [LARGE SCALE GENOMIC DNA]</scope>
    <source>
        <strain evidence="13">cv. Columbia</strain>
    </source>
</reference>
<dbReference type="ProteomicsDB" id="185624"/>
<evidence type="ECO:0000256" key="7">
    <source>
        <dbReference type="ARBA" id="ARBA00023316"/>
    </source>
</evidence>
<reference evidence="13" key="5">
    <citation type="journal article" date="2017" name="Plant J.">
        <title>Araport11: a complete reannotation of the Arabidopsis thaliana reference genome.</title>
        <authorList>
            <person name="Cheng C.Y."/>
            <person name="Krishnakumar V."/>
            <person name="Chan A.P."/>
            <person name="Thibaud-Nissen F."/>
            <person name="Schobel S."/>
            <person name="Town C.D."/>
        </authorList>
    </citation>
    <scope>GENOME REANNOTATION</scope>
    <source>
        <strain evidence="13">cv. Columbia</strain>
    </source>
</reference>
<dbReference type="InterPro" id="IPR000743">
    <property type="entry name" value="Glyco_hydro_28"/>
</dbReference>
<dbReference type="KEGG" id="ath:AT5G44830"/>
<dbReference type="SMR" id="Q9FIY9"/>
<keyword evidence="11" id="KW-0456">Lyase</keyword>
<dbReference type="GO" id="GO:0071555">
    <property type="term" value="P:cell wall organization"/>
    <property type="evidence" value="ECO:0007669"/>
    <property type="project" value="UniProtKB-KW"/>
</dbReference>
<keyword evidence="6 9" id="KW-0326">Glycosidase</keyword>
<dbReference type="HOGENOM" id="CLU_016031_2_2_1"/>
<evidence type="ECO:0000256" key="6">
    <source>
        <dbReference type="ARBA" id="ARBA00023295"/>
    </source>
</evidence>
<dbReference type="PROSITE" id="PS00502">
    <property type="entry name" value="POLYGALACTURONASE"/>
    <property type="match status" value="1"/>
</dbReference>
<dbReference type="AlphaFoldDB" id="Q9FIY9"/>
<evidence type="ECO:0000313" key="11">
    <source>
        <dbReference type="EMBL" id="AED95166.1"/>
    </source>
</evidence>
<dbReference type="PANTHER" id="PTHR31375">
    <property type="match status" value="1"/>
</dbReference>
<evidence type="ECO:0000313" key="10">
    <source>
        <dbReference type="Araport" id="AT5G44830"/>
    </source>
</evidence>
<evidence type="ECO:0000256" key="5">
    <source>
        <dbReference type="ARBA" id="ARBA00022801"/>
    </source>
</evidence>
<dbReference type="EMBL" id="CP002688">
    <property type="protein sequence ID" value="AED95166.1"/>
    <property type="molecule type" value="Genomic_DNA"/>
</dbReference>
<evidence type="ECO:0000256" key="1">
    <source>
        <dbReference type="ARBA" id="ARBA00004191"/>
    </source>
</evidence>
<evidence type="ECO:0000256" key="9">
    <source>
        <dbReference type="RuleBase" id="RU361169"/>
    </source>
</evidence>
<sequence>MCGSGGNSKTFLIPSNQTFLLQPLTFQGPCKSPSVQVKFDGKIVAPINKAAWSESKLFRWVSFKEIIGLTVNGSGTIHGRGSSFWKQLHFQRCNDLKIIGITSFNSPRNHISISECKRVQLTKIKLVAPEDSPNTDGINISGSSDVDVYDTFIGTGDDCVAINNGSVNINITRMNCGPGHGISVGSLGRDGEESIVENVQVTNCTFFRTDNGVRIKTWPNGKGYARNILFKDLTFRESKNPIIIDQNYVDKGRLDVEESAVAISNVTFTDIRGTSQRNEIIKIDCSEVTYCKDIVLDKIDIATVDGNKPVVECSNVYGKSINTNDANGCFED</sequence>
<dbReference type="SUPFAM" id="SSF51126">
    <property type="entry name" value="Pectin lyase-like"/>
    <property type="match status" value="1"/>
</dbReference>
<evidence type="ECO:0000256" key="4">
    <source>
        <dbReference type="ARBA" id="ARBA00022525"/>
    </source>
</evidence>
<dbReference type="BioCyc" id="ARA:AT5G44830-MONOMER"/>
<reference evidence="12" key="1">
    <citation type="journal article" date="1998" name="DNA Res.">
        <title>Structural analysis of Arabidopsis thaliana chromosome 5. VIII. Sequence features of the regions of 1,081,958 bp covered by seventeen physically assigned P1 and TAC clones.</title>
        <authorList>
            <person name="Asamizu E."/>
            <person name="Sato S."/>
            <person name="Kaneko T."/>
            <person name="Nakamura Y."/>
            <person name="Kotani H."/>
            <person name="Miyajima N."/>
            <person name="Tabata S."/>
        </authorList>
    </citation>
    <scope>NUCLEOTIDE SEQUENCE [LARGE SCALE GENOMIC DNA]</scope>
</reference>
<dbReference type="GO" id="GO:0045490">
    <property type="term" value="P:pectin catabolic process"/>
    <property type="evidence" value="ECO:0000318"/>
    <property type="project" value="GO_Central"/>
</dbReference>
<dbReference type="OMA" id="WEFNNIA"/>
<dbReference type="CAZy" id="GH28">
    <property type="family name" value="Glycoside Hydrolase Family 28"/>
</dbReference>
<dbReference type="eggNOG" id="ENOG502QST2">
    <property type="taxonomic scope" value="Eukaryota"/>
</dbReference>
<dbReference type="FunCoup" id="Q9FIY9">
    <property type="interactions" value="130"/>
</dbReference>
<dbReference type="Araport" id="AT5G44830"/>
<dbReference type="GO" id="GO:0004650">
    <property type="term" value="F:polygalacturonase activity"/>
    <property type="evidence" value="ECO:0007669"/>
    <property type="project" value="InterPro"/>
</dbReference>
<dbReference type="Proteomes" id="UP000006548">
    <property type="component" value="Chromosome 5"/>
</dbReference>
<dbReference type="TAIR" id="AT5G44830"/>
<protein>
    <submittedName>
        <fullName evidence="11">Pectin lyase-like superfamily protein</fullName>
    </submittedName>
    <submittedName>
        <fullName evidence="12">Polygalacturonase-like protein</fullName>
    </submittedName>
</protein>
<keyword evidence="5 9" id="KW-0378">Hydrolase</keyword>
<gene>
    <name evidence="10 11" type="ordered locus">At5g44830</name>
    <name evidence="11" type="ORF">K23L20.18</name>
    <name evidence="11" type="ORF">K23L20_18</name>
</gene>
<evidence type="ECO:0000313" key="13">
    <source>
        <dbReference type="Proteomes" id="UP000006548"/>
    </source>
</evidence>
<proteinExistence type="inferred from homology"/>
<keyword evidence="13" id="KW-1185">Reference proteome</keyword>
<reference evidence="11" key="3">
    <citation type="submission" date="2011-02" db="EMBL/GenBank/DDBJ databases">
        <authorList>
            <consortium name="TAIR"/>
            <person name="Swarbreck D."/>
            <person name="Lamesch P."/>
            <person name="Wilks C."/>
            <person name="Huala E."/>
        </authorList>
    </citation>
    <scope>NUCLEOTIDE SEQUENCE</scope>
</reference>
<dbReference type="SMART" id="SM00710">
    <property type="entry name" value="PbH1"/>
    <property type="match status" value="4"/>
</dbReference>
<dbReference type="PaxDb" id="3702-AT5G44830.1"/>
<dbReference type="InterPro" id="IPR006626">
    <property type="entry name" value="PbH1"/>
</dbReference>
<dbReference type="STRING" id="3702.Q9FIY9"/>
<dbReference type="Pfam" id="PF00295">
    <property type="entry name" value="Glyco_hydro_28"/>
    <property type="match status" value="1"/>
</dbReference>
<keyword evidence="3" id="KW-0134">Cell wall</keyword>
<dbReference type="InterPro" id="IPR012334">
    <property type="entry name" value="Pectin_lyas_fold"/>
</dbReference>
<comment type="subcellular location">
    <subcellularLocation>
        <location evidence="1">Secreted</location>
        <location evidence="1">Cell wall</location>
    </subcellularLocation>
</comment>
<dbReference type="GO" id="GO:0016829">
    <property type="term" value="F:lyase activity"/>
    <property type="evidence" value="ECO:0007669"/>
    <property type="project" value="UniProtKB-KW"/>
</dbReference>
<dbReference type="Gene3D" id="2.160.20.10">
    <property type="entry name" value="Single-stranded right-handed beta-helix, Pectin lyase-like"/>
    <property type="match status" value="1"/>
</dbReference>
<evidence type="ECO:0000256" key="3">
    <source>
        <dbReference type="ARBA" id="ARBA00022512"/>
    </source>
</evidence>
<keyword evidence="7" id="KW-0961">Cell wall biogenesis/degradation</keyword>
<comment type="similarity">
    <text evidence="2 9">Belongs to the glycosyl hydrolase 28 family.</text>
</comment>
<evidence type="ECO:0000256" key="2">
    <source>
        <dbReference type="ARBA" id="ARBA00008834"/>
    </source>
</evidence>
<dbReference type="GeneID" id="834513"/>
<feature type="active site" evidence="8">
    <location>
        <position position="180"/>
    </location>
</feature>
<keyword evidence="4" id="KW-0964">Secreted</keyword>
<organism evidence="12">
    <name type="scientific">Arabidopsis thaliana</name>
    <name type="common">Mouse-ear cress</name>
    <dbReference type="NCBI Taxonomy" id="3702"/>
    <lineage>
        <taxon>Eukaryota</taxon>
        <taxon>Viridiplantae</taxon>
        <taxon>Streptophyta</taxon>
        <taxon>Embryophyta</taxon>
        <taxon>Tracheophyta</taxon>
        <taxon>Spermatophyta</taxon>
        <taxon>Magnoliopsida</taxon>
        <taxon>eudicotyledons</taxon>
        <taxon>Gunneridae</taxon>
        <taxon>Pentapetalae</taxon>
        <taxon>rosids</taxon>
        <taxon>malvids</taxon>
        <taxon>Brassicales</taxon>
        <taxon>Brassicaceae</taxon>
        <taxon>Camelineae</taxon>
        <taxon>Arabidopsis</taxon>
    </lineage>
</organism>